<reference evidence="2 3" key="1">
    <citation type="journal article" date="2024" name="Plant J.">
        <title>Genome sequences and population genomics reveal climatic adaptation and genomic divergence between two closely related sweetgum species.</title>
        <authorList>
            <person name="Xu W.Q."/>
            <person name="Ren C.Q."/>
            <person name="Zhang X.Y."/>
            <person name="Comes H.P."/>
            <person name="Liu X.H."/>
            <person name="Li Y.G."/>
            <person name="Kettle C.J."/>
            <person name="Jalonen R."/>
            <person name="Gaisberger H."/>
            <person name="Ma Y.Z."/>
            <person name="Qiu Y.X."/>
        </authorList>
    </citation>
    <scope>NUCLEOTIDE SEQUENCE [LARGE SCALE GENOMIC DNA]</scope>
    <source>
        <strain evidence="2">Hangzhou</strain>
    </source>
</reference>
<evidence type="ECO:0000259" key="1">
    <source>
        <dbReference type="PROSITE" id="PS50181"/>
    </source>
</evidence>
<dbReference type="Proteomes" id="UP001415857">
    <property type="component" value="Unassembled WGS sequence"/>
</dbReference>
<feature type="domain" description="F-box" evidence="1">
    <location>
        <begin position="27"/>
        <end position="79"/>
    </location>
</feature>
<dbReference type="InterPro" id="IPR032675">
    <property type="entry name" value="LRR_dom_sf"/>
</dbReference>
<organism evidence="2 3">
    <name type="scientific">Liquidambar formosana</name>
    <name type="common">Formosan gum</name>
    <dbReference type="NCBI Taxonomy" id="63359"/>
    <lineage>
        <taxon>Eukaryota</taxon>
        <taxon>Viridiplantae</taxon>
        <taxon>Streptophyta</taxon>
        <taxon>Embryophyta</taxon>
        <taxon>Tracheophyta</taxon>
        <taxon>Spermatophyta</taxon>
        <taxon>Magnoliopsida</taxon>
        <taxon>eudicotyledons</taxon>
        <taxon>Gunneridae</taxon>
        <taxon>Pentapetalae</taxon>
        <taxon>Saxifragales</taxon>
        <taxon>Altingiaceae</taxon>
        <taxon>Liquidambar</taxon>
    </lineage>
</organism>
<dbReference type="Pfam" id="PF00646">
    <property type="entry name" value="F-box"/>
    <property type="match status" value="1"/>
</dbReference>
<dbReference type="InterPro" id="IPR055411">
    <property type="entry name" value="LRR_FXL15/At3g58940/PEG3-like"/>
</dbReference>
<dbReference type="InterPro" id="IPR001810">
    <property type="entry name" value="F-box_dom"/>
</dbReference>
<dbReference type="PANTHER" id="PTHR31639">
    <property type="entry name" value="F-BOX PROTEIN-LIKE"/>
    <property type="match status" value="1"/>
</dbReference>
<name>A0AAP0NF95_LIQFO</name>
<dbReference type="PANTHER" id="PTHR31639:SF237">
    <property type="entry name" value="F-BOX DOMAIN-CONTAINING PROTEIN"/>
    <property type="match status" value="1"/>
</dbReference>
<accession>A0AAP0NF95</accession>
<dbReference type="EMBL" id="JBBPBK010000013">
    <property type="protein sequence ID" value="KAK9271885.1"/>
    <property type="molecule type" value="Genomic_DNA"/>
</dbReference>
<gene>
    <name evidence="2" type="ORF">L1049_002250</name>
</gene>
<dbReference type="Pfam" id="PF24758">
    <property type="entry name" value="LRR_At5g56370"/>
    <property type="match status" value="1"/>
</dbReference>
<dbReference type="Gene3D" id="3.80.10.10">
    <property type="entry name" value="Ribonuclease Inhibitor"/>
    <property type="match status" value="1"/>
</dbReference>
<proteinExistence type="predicted"/>
<protein>
    <recommendedName>
        <fullName evidence="1">F-box domain-containing protein</fullName>
    </recommendedName>
</protein>
<dbReference type="AlphaFoldDB" id="A0AAP0NF95"/>
<dbReference type="SUPFAM" id="SSF52047">
    <property type="entry name" value="RNI-like"/>
    <property type="match status" value="1"/>
</dbReference>
<comment type="caution">
    <text evidence="2">The sequence shown here is derived from an EMBL/GenBank/DDBJ whole genome shotgun (WGS) entry which is preliminary data.</text>
</comment>
<dbReference type="PROSITE" id="PS50181">
    <property type="entry name" value="FBOX"/>
    <property type="match status" value="1"/>
</dbReference>
<evidence type="ECO:0000313" key="3">
    <source>
        <dbReference type="Proteomes" id="UP001415857"/>
    </source>
</evidence>
<dbReference type="SUPFAM" id="SSF81383">
    <property type="entry name" value="F-box domain"/>
    <property type="match status" value="1"/>
</dbReference>
<evidence type="ECO:0000313" key="2">
    <source>
        <dbReference type="EMBL" id="KAK9271885.1"/>
    </source>
</evidence>
<dbReference type="InterPro" id="IPR036047">
    <property type="entry name" value="F-box-like_dom_sf"/>
</dbReference>
<sequence>MVEKKEAEISQPKNSNRIECEKQEEIDKILINLPSDVLNSILLRLPIWDIMKTTVLSKDWRYKWATISEFVFDSAYIQYRCKSTEAVTWDNIKNLVNRFLLNHSDALIEKFKLTAHINPNNSDLCQWLHFLSKNGVKEFLLDNLNYLGGPFELPSSLYSFEKLSSLELKNFTIKLPLAFEGFKFLASLHLTFISIDDDTLENLISSCPILQRLTLYDICGLSHLRIHGPNLKYLKVHYSKFENVSFENSAQLRTIDIWLMFSENISNLLSALGRVSGLESLSLHGHFLLPLEIPHPVEERLHHVTELHTHCVNFKRLHVVEGFLSLLCRFPNLEELHFSVENTNDHNYIVEFVEDQSASYISFQQLQAVTMGYYIHMAAGLEFLKVLLPRAPMLEKVTIIRSVENNIPEKELGKIFGRLKQVSPGIKFIYQSRGMPISYIF</sequence>
<keyword evidence="3" id="KW-1185">Reference proteome</keyword>